<dbReference type="InterPro" id="IPR007219">
    <property type="entry name" value="XnlR_reg_dom"/>
</dbReference>
<comment type="caution">
    <text evidence="4">The sequence shown here is derived from an EMBL/GenBank/DDBJ whole genome shotgun (WGS) entry which is preliminary data.</text>
</comment>
<dbReference type="AlphaFoldDB" id="A0A0F2MDA5"/>
<evidence type="ECO:0000256" key="1">
    <source>
        <dbReference type="ARBA" id="ARBA00023242"/>
    </source>
</evidence>
<dbReference type="RefSeq" id="XP_016589516.1">
    <property type="nucleotide sequence ID" value="XM_016729262.1"/>
</dbReference>
<evidence type="ECO:0000259" key="3">
    <source>
        <dbReference type="Pfam" id="PF04082"/>
    </source>
</evidence>
<dbReference type="GO" id="GO:0008270">
    <property type="term" value="F:zinc ion binding"/>
    <property type="evidence" value="ECO:0007669"/>
    <property type="project" value="InterPro"/>
</dbReference>
<gene>
    <name evidence="4" type="ORF">SPSK_02390</name>
</gene>
<dbReference type="KEGG" id="ssck:SPSK_02390"/>
<dbReference type="CDD" id="cd12148">
    <property type="entry name" value="fungal_TF_MHR"/>
    <property type="match status" value="1"/>
</dbReference>
<accession>A0A0F2MDA5</accession>
<dbReference type="PANTHER" id="PTHR46910">
    <property type="entry name" value="TRANSCRIPTION FACTOR PDR1"/>
    <property type="match status" value="1"/>
</dbReference>
<dbReference type="GeneID" id="27664539"/>
<dbReference type="VEuPathDB" id="FungiDB:SPSK_02390"/>
<dbReference type="EMBL" id="AXCR01000006">
    <property type="protein sequence ID" value="KJR86840.1"/>
    <property type="molecule type" value="Genomic_DNA"/>
</dbReference>
<protein>
    <recommendedName>
        <fullName evidence="3">Xylanolytic transcriptional activator regulatory domain-containing protein</fullName>
    </recommendedName>
</protein>
<sequence>MTIPFLNIKISLDEFCPPAAFAAVMVDFFDEIYPVMPLVHRPTYEGALKNRLYDSDPEFLQLCVAMAAFTVTTFPQRLPSYGWGGPELTVANIVELASVIVRLNRGIDKRRTMVEDPTVAAVVSRMGLSYSCHHSGEFNNGWSHANEAVLMFRELGLYRAEAYKCLSRAGAIISRRMFWVLYMMQMYSYTSAPEPLTVLHFDASKTDWDALRTNDMDYVGIEPDPDDKDEDIDEAADVDKSKPPEPGTYSRRHRHKHTLIMAGFNAIIAMHICVTEMIVDRLPRPPPFAPALSYSRPTSTALPSFSALSTFSTPSPYEDQHFVAPLNYSDPAHPPRLPPISLSVRSPAASTTAAAAPSPSSTVTTTLQMIESGITRIRHVLDGLPLEFRFPHALDMPSDDCENPSPPDPYRAMRANIHLTGIFLQSLVVESYVAKMLHTRHAPRTWTTSGHAENSPAASADKTDICEAHLRWNDRFEIWKLREGIAKELQNLLQSFPMSVFEVTGVAMTVKIRRVAATLLEHSDPTAPPEEAGEAERRRQGYLDYFVRVLTELDHSPTASFGFVKSRS</sequence>
<dbReference type="Proteomes" id="UP000033710">
    <property type="component" value="Unassembled WGS sequence"/>
</dbReference>
<dbReference type="GO" id="GO:0006351">
    <property type="term" value="P:DNA-templated transcription"/>
    <property type="evidence" value="ECO:0007669"/>
    <property type="project" value="InterPro"/>
</dbReference>
<dbReference type="GO" id="GO:0003677">
    <property type="term" value="F:DNA binding"/>
    <property type="evidence" value="ECO:0007669"/>
    <property type="project" value="InterPro"/>
</dbReference>
<feature type="compositionally biased region" description="Acidic residues" evidence="2">
    <location>
        <begin position="223"/>
        <end position="236"/>
    </location>
</feature>
<feature type="region of interest" description="Disordered" evidence="2">
    <location>
        <begin position="220"/>
        <end position="252"/>
    </location>
</feature>
<keyword evidence="1" id="KW-0539">Nucleus</keyword>
<dbReference type="OrthoDB" id="39175at2759"/>
<evidence type="ECO:0000313" key="4">
    <source>
        <dbReference type="EMBL" id="KJR86840.1"/>
    </source>
</evidence>
<name>A0A0F2MDA5_SPOSC</name>
<feature type="domain" description="Xylanolytic transcriptional activator regulatory" evidence="3">
    <location>
        <begin position="28"/>
        <end position="188"/>
    </location>
</feature>
<evidence type="ECO:0000256" key="2">
    <source>
        <dbReference type="SAM" id="MobiDB-lite"/>
    </source>
</evidence>
<dbReference type="InterPro" id="IPR050987">
    <property type="entry name" value="AtrR-like"/>
</dbReference>
<dbReference type="GO" id="GO:0003700">
    <property type="term" value="F:DNA-binding transcription factor activity"/>
    <property type="evidence" value="ECO:0007669"/>
    <property type="project" value="InterPro"/>
</dbReference>
<dbReference type="PANTHER" id="PTHR46910:SF40">
    <property type="entry name" value="ZN(II)2CYS6 TRANSCRIPTION FACTOR (EUROFUNG)"/>
    <property type="match status" value="1"/>
</dbReference>
<dbReference type="Pfam" id="PF04082">
    <property type="entry name" value="Fungal_trans"/>
    <property type="match status" value="1"/>
</dbReference>
<organism evidence="4 5">
    <name type="scientific">Sporothrix schenckii 1099-18</name>
    <dbReference type="NCBI Taxonomy" id="1397361"/>
    <lineage>
        <taxon>Eukaryota</taxon>
        <taxon>Fungi</taxon>
        <taxon>Dikarya</taxon>
        <taxon>Ascomycota</taxon>
        <taxon>Pezizomycotina</taxon>
        <taxon>Sordariomycetes</taxon>
        <taxon>Sordariomycetidae</taxon>
        <taxon>Ophiostomatales</taxon>
        <taxon>Ophiostomataceae</taxon>
        <taxon>Sporothrix</taxon>
    </lineage>
</organism>
<reference evidence="4 5" key="1">
    <citation type="journal article" date="2014" name="BMC Genomics">
        <title>Comparative genomics of the major fungal agents of human and animal Sporotrichosis: Sporothrix schenckii and Sporothrix brasiliensis.</title>
        <authorList>
            <person name="Teixeira M.M."/>
            <person name="de Almeida L.G."/>
            <person name="Kubitschek-Barreira P."/>
            <person name="Alves F.L."/>
            <person name="Kioshima E.S."/>
            <person name="Abadio A.K."/>
            <person name="Fernandes L."/>
            <person name="Derengowski L.S."/>
            <person name="Ferreira K.S."/>
            <person name="Souza R.C."/>
            <person name="Ruiz J.C."/>
            <person name="de Andrade N.C."/>
            <person name="Paes H.C."/>
            <person name="Nicola A.M."/>
            <person name="Albuquerque P."/>
            <person name="Gerber A.L."/>
            <person name="Martins V.P."/>
            <person name="Peconick L.D."/>
            <person name="Neto A.V."/>
            <person name="Chaucanez C.B."/>
            <person name="Silva P.A."/>
            <person name="Cunha O.L."/>
            <person name="de Oliveira F.F."/>
            <person name="dos Santos T.C."/>
            <person name="Barros A.L."/>
            <person name="Soares M.A."/>
            <person name="de Oliveira L.M."/>
            <person name="Marini M.M."/>
            <person name="Villalobos-Duno H."/>
            <person name="Cunha M.M."/>
            <person name="de Hoog S."/>
            <person name="da Silveira J.F."/>
            <person name="Henrissat B."/>
            <person name="Nino-Vega G.A."/>
            <person name="Cisalpino P.S."/>
            <person name="Mora-Montes H.M."/>
            <person name="Almeida S.R."/>
            <person name="Stajich J.E."/>
            <person name="Lopes-Bezerra L.M."/>
            <person name="Vasconcelos A.T."/>
            <person name="Felipe M.S."/>
        </authorList>
    </citation>
    <scope>NUCLEOTIDE SEQUENCE [LARGE SCALE GENOMIC DNA]</scope>
    <source>
        <strain evidence="4 5">1099-18</strain>
    </source>
</reference>
<evidence type="ECO:0000313" key="5">
    <source>
        <dbReference type="Proteomes" id="UP000033710"/>
    </source>
</evidence>
<reference evidence="4 5" key="2">
    <citation type="journal article" date="2015" name="Eukaryot. Cell">
        <title>Asexual propagation of a virulent clone complex in a human and feline outbreak of sporotrichosis.</title>
        <authorList>
            <person name="Teixeira Mde M."/>
            <person name="Rodrigues A.M."/>
            <person name="Tsui C.K."/>
            <person name="de Almeida L.G."/>
            <person name="Van Diepeningen A.D."/>
            <person name="van den Ende B.G."/>
            <person name="Fernandes G.F."/>
            <person name="Kano R."/>
            <person name="Hamelin R.C."/>
            <person name="Lopes-Bezerra L.M."/>
            <person name="Vasconcelos A.T."/>
            <person name="de Hoog S."/>
            <person name="de Camargo Z.P."/>
            <person name="Felipe M.S."/>
        </authorList>
    </citation>
    <scope>NUCLEOTIDE SEQUENCE [LARGE SCALE GENOMIC DNA]</scope>
    <source>
        <strain evidence="4 5">1099-18</strain>
    </source>
</reference>
<proteinExistence type="predicted"/>